<evidence type="ECO:0000313" key="12">
    <source>
        <dbReference type="Proteomes" id="UP000236488"/>
    </source>
</evidence>
<dbReference type="InterPro" id="IPR006635">
    <property type="entry name" value="NEAT_dom"/>
</dbReference>
<evidence type="ECO:0000256" key="8">
    <source>
        <dbReference type="SAM" id="SignalP"/>
    </source>
</evidence>
<feature type="signal peptide" evidence="8">
    <location>
        <begin position="1"/>
        <end position="34"/>
    </location>
</feature>
<dbReference type="PROSITE" id="PS50978">
    <property type="entry name" value="NEAT"/>
    <property type="match status" value="1"/>
</dbReference>
<organism evidence="11 12">
    <name type="scientific">Rubneribacter badeniensis</name>
    <dbReference type="NCBI Taxonomy" id="2070688"/>
    <lineage>
        <taxon>Bacteria</taxon>
        <taxon>Bacillati</taxon>
        <taxon>Actinomycetota</taxon>
        <taxon>Coriobacteriia</taxon>
        <taxon>Eggerthellales</taxon>
        <taxon>Eggerthellaceae</taxon>
        <taxon>Rubneribacter</taxon>
    </lineage>
</organism>
<evidence type="ECO:0000256" key="1">
    <source>
        <dbReference type="ARBA" id="ARBA00004196"/>
    </source>
</evidence>
<dbReference type="Proteomes" id="UP000236488">
    <property type="component" value="Unassembled WGS sequence"/>
</dbReference>
<feature type="domain" description="NEAT" evidence="10">
    <location>
        <begin position="176"/>
        <end position="309"/>
    </location>
</feature>
<reference evidence="11 12" key="1">
    <citation type="journal article" date="2018" name="Int. J. Syst. Evol. Microbiol.">
        <title>Rubneribacter badeniensis gen. nov., sp. nov. and Enteroscipio rubneri gen. nov., sp. nov., new members of the Eggerthellaceae isolated from human faeces.</title>
        <authorList>
            <person name="Danylec N."/>
            <person name="Gobl A."/>
            <person name="Stoll D.A."/>
            <person name="Hetzer B."/>
            <person name="Kulling S.E."/>
            <person name="Huch M."/>
        </authorList>
    </citation>
    <scope>NUCLEOTIDE SEQUENCE [LARGE SCALE GENOMIC DNA]</scope>
    <source>
        <strain evidence="11 12">ResAG-85</strain>
    </source>
</reference>
<feature type="compositionally biased region" description="Low complexity" evidence="6">
    <location>
        <begin position="679"/>
        <end position="688"/>
    </location>
</feature>
<dbReference type="EMBL" id="PPEL01000045">
    <property type="protein sequence ID" value="PNV65136.1"/>
    <property type="molecule type" value="Genomic_DNA"/>
</dbReference>
<evidence type="ECO:0000256" key="7">
    <source>
        <dbReference type="SAM" id="Phobius"/>
    </source>
</evidence>
<feature type="chain" id="PRO_5014337890" description="NEAT domain-containing protein" evidence="8">
    <location>
        <begin position="35"/>
        <end position="756"/>
    </location>
</feature>
<feature type="transmembrane region" description="Helical" evidence="7">
    <location>
        <begin position="730"/>
        <end position="749"/>
    </location>
</feature>
<feature type="domain" description="Gram-positive cocci surface proteins LPxTG" evidence="9">
    <location>
        <begin position="721"/>
        <end position="756"/>
    </location>
</feature>
<keyword evidence="7" id="KW-1133">Transmembrane helix</keyword>
<evidence type="ECO:0000256" key="2">
    <source>
        <dbReference type="ARBA" id="ARBA00022512"/>
    </source>
</evidence>
<keyword evidence="7" id="KW-0812">Transmembrane</keyword>
<dbReference type="RefSeq" id="WP_087195417.1">
    <property type="nucleotide sequence ID" value="NZ_PPEL01000045.1"/>
</dbReference>
<dbReference type="Gene3D" id="1.20.1270.90">
    <property type="entry name" value="AF1782-like"/>
    <property type="match status" value="3"/>
</dbReference>
<keyword evidence="7" id="KW-0472">Membrane</keyword>
<proteinExistence type="predicted"/>
<gene>
    <name evidence="11" type="ORF">C2L80_08150</name>
</gene>
<evidence type="ECO:0000256" key="4">
    <source>
        <dbReference type="ARBA" id="ARBA00022729"/>
    </source>
</evidence>
<evidence type="ECO:0000256" key="6">
    <source>
        <dbReference type="SAM" id="MobiDB-lite"/>
    </source>
</evidence>
<dbReference type="PROSITE" id="PS50847">
    <property type="entry name" value="GRAM_POS_ANCHORING"/>
    <property type="match status" value="1"/>
</dbReference>
<dbReference type="AlphaFoldDB" id="A0A2K2U485"/>
<evidence type="ECO:0000313" key="11">
    <source>
        <dbReference type="EMBL" id="PNV65136.1"/>
    </source>
</evidence>
<comment type="caution">
    <text evidence="11">The sequence shown here is derived from an EMBL/GenBank/DDBJ whole genome shotgun (WGS) entry which is preliminary data.</text>
</comment>
<name>A0A2K2U485_9ACTN</name>
<evidence type="ECO:0000259" key="9">
    <source>
        <dbReference type="PROSITE" id="PS50847"/>
    </source>
</evidence>
<keyword evidence="5" id="KW-0572">Peptidoglycan-anchor</keyword>
<protein>
    <recommendedName>
        <fullName evidence="13">NEAT domain-containing protein</fullName>
    </recommendedName>
</protein>
<keyword evidence="12" id="KW-1185">Reference proteome</keyword>
<evidence type="ECO:0000259" key="10">
    <source>
        <dbReference type="PROSITE" id="PS50978"/>
    </source>
</evidence>
<sequence length="756" mass="79021">MATNRQKFAFAKRGAAAMLAVTLVGGMCPSVALAQEGAEAAPAAVEAKAQEKTPDGYAMEIGKEYEVKATYNANLQSYMDVTAPATVVWDGEKYEITVKKSQANASPVKFIFKDGAYAGEYAQDDATKTITFPVESLTSDTIKFEFNFGLGWNTAAEITLDTSTLPTAPALDHTALEDGTYTATIAAKNCDYILQDSMMNDALGNPATIAVEDGVYSLMFDLKPVKYTDTITGYAYQVKHYPSYKVDEVDYNKVTGEGAPLFVDVVDGTAEQPSTIRYTLSEQEIESGYSVLNMYINGAPMAGDVDALIAIDWDTLEKAADPEPEPGEAHGMEAGQVYDATVSLAGTGDYVGGDVIINQMVGKYFGNSVKVTYNENGTYDVVVYFGGEYNDAIGDMTYNGQAIKQAENQTYTINVPSIDEPIEVGLHVGGKMDMDITYAMTIDTETLAPGEPVPDPEPPVVEVDTEALADAIAKASVIEQGKKTDEAFAALKAAIGMAQTALETAESQEAVNAAVEALNSAVEAFKNSPDVEVPVEIDTAELASLIEAMNKVEQGKKTDEAWATFQNAIDEAEAVLAAPESQGAVDAAVDALNAAFAAFEESPEVPIAPEPGDVDTSDLQTAIDEAASMTQDGKSDAAWKALQDAIDAARAALASATTQDEVNAALDALNAAVEAFSASADDPAYPTDPADPEKPAGQEGDGADDGFKADDGAGTSGDAALAKTGDAAPVAALGAAGVAAGAAAAVAWARRRSQNG</sequence>
<dbReference type="GO" id="GO:0030313">
    <property type="term" value="C:cell envelope"/>
    <property type="evidence" value="ECO:0007669"/>
    <property type="project" value="UniProtKB-SubCell"/>
</dbReference>
<keyword evidence="4 8" id="KW-0732">Signal</keyword>
<dbReference type="Pfam" id="PF07554">
    <property type="entry name" value="FIVAR"/>
    <property type="match status" value="2"/>
</dbReference>
<evidence type="ECO:0000256" key="3">
    <source>
        <dbReference type="ARBA" id="ARBA00022525"/>
    </source>
</evidence>
<keyword evidence="3" id="KW-0964">Secreted</keyword>
<dbReference type="InterPro" id="IPR037250">
    <property type="entry name" value="NEAT_dom_sf"/>
</dbReference>
<evidence type="ECO:0008006" key="13">
    <source>
        <dbReference type="Google" id="ProtNLM"/>
    </source>
</evidence>
<comment type="subcellular location">
    <subcellularLocation>
        <location evidence="1">Cell envelope</location>
    </subcellularLocation>
</comment>
<dbReference type="Gene3D" id="2.60.40.1850">
    <property type="match status" value="2"/>
</dbReference>
<evidence type="ECO:0000256" key="5">
    <source>
        <dbReference type="ARBA" id="ARBA00023088"/>
    </source>
</evidence>
<keyword evidence="2" id="KW-0134">Cell wall</keyword>
<accession>A0A2K2U485</accession>
<dbReference type="InterPro" id="IPR019931">
    <property type="entry name" value="LPXTG_anchor"/>
</dbReference>
<feature type="region of interest" description="Disordered" evidence="6">
    <location>
        <begin position="679"/>
        <end position="720"/>
    </location>
</feature>